<evidence type="ECO:0000256" key="1">
    <source>
        <dbReference type="ARBA" id="ARBA00022630"/>
    </source>
</evidence>
<evidence type="ECO:0000259" key="3">
    <source>
        <dbReference type="Pfam" id="PF07992"/>
    </source>
</evidence>
<dbReference type="InterPro" id="IPR023753">
    <property type="entry name" value="FAD/NAD-binding_dom"/>
</dbReference>
<sequence length="309" mass="33792">MNNIYDLIIIGSGPGGLSAGIYSGRAKLKTLIIEKKTFGGQILNTGVIANYPGALEEDTGASLANRMLEQCKKFGAELVKDEVLDLDLQNDIKTIKCKNSIYKTKAIVIATGSKHKKLNIDREDEFLGKGLSYCAICDGHLFEDLDVYVAGGGESAVKESLYLSKFAKKVTILSKYDKLKCSEYIKEKCTNTKNIQVINNAKVTQLLGEDILNGIKITDLKINKEIIFEAGEDGIIGLFVFVGLTPQTDLFKGLLNLDEKGYIKTNEKMETNIKGVYAVGDCRVKDLRQVITASNDGAIAAINIEKYIG</sequence>
<dbReference type="GO" id="GO:0004791">
    <property type="term" value="F:thioredoxin-disulfide reductase (NADPH) activity"/>
    <property type="evidence" value="ECO:0007669"/>
    <property type="project" value="UniProtKB-EC"/>
</dbReference>
<keyword evidence="1" id="KW-0285">Flavoprotein</keyword>
<dbReference type="PRINTS" id="PR00368">
    <property type="entry name" value="FADPNR"/>
</dbReference>
<dbReference type="EC" id="1.8.1.9" evidence="4"/>
<evidence type="ECO:0000256" key="2">
    <source>
        <dbReference type="ARBA" id="ARBA00023002"/>
    </source>
</evidence>
<keyword evidence="2 4" id="KW-0560">Oxidoreductase</keyword>
<name>A0A6N3EZ85_9FIRM</name>
<dbReference type="Pfam" id="PF07992">
    <property type="entry name" value="Pyr_redox_2"/>
    <property type="match status" value="1"/>
</dbReference>
<dbReference type="InterPro" id="IPR036188">
    <property type="entry name" value="FAD/NAD-bd_sf"/>
</dbReference>
<feature type="domain" description="FAD/NAD(P)-binding" evidence="3">
    <location>
        <begin position="5"/>
        <end position="297"/>
    </location>
</feature>
<dbReference type="EMBL" id="CACRUE010000039">
    <property type="protein sequence ID" value="VYU45053.1"/>
    <property type="molecule type" value="Genomic_DNA"/>
</dbReference>
<dbReference type="Gene3D" id="3.50.50.60">
    <property type="entry name" value="FAD/NAD(P)-binding domain"/>
    <property type="match status" value="2"/>
</dbReference>
<protein>
    <submittedName>
        <fullName evidence="4">Thioredoxin reductase</fullName>
        <ecNumber evidence="4">1.8.1.9</ecNumber>
    </submittedName>
</protein>
<accession>A0A6N3EZ85</accession>
<reference evidence="4" key="1">
    <citation type="submission" date="2019-11" db="EMBL/GenBank/DDBJ databases">
        <authorList>
            <person name="Feng L."/>
        </authorList>
    </citation>
    <scope>NUCLEOTIDE SEQUENCE</scope>
    <source>
        <strain evidence="4">IbartlettiiLFYP30</strain>
    </source>
</reference>
<evidence type="ECO:0000313" key="4">
    <source>
        <dbReference type="EMBL" id="VYU45053.1"/>
    </source>
</evidence>
<proteinExistence type="predicted"/>
<dbReference type="RefSeq" id="WP_022072231.1">
    <property type="nucleotide sequence ID" value="NZ_CACRUE010000039.1"/>
</dbReference>
<dbReference type="InterPro" id="IPR050097">
    <property type="entry name" value="Ferredoxin-NADP_redctase_2"/>
</dbReference>
<gene>
    <name evidence="4" type="primary">trxB_4</name>
    <name evidence="4" type="ORF">IBLFYP30_02731</name>
</gene>
<dbReference type="PANTHER" id="PTHR48105">
    <property type="entry name" value="THIOREDOXIN REDUCTASE 1-RELATED-RELATED"/>
    <property type="match status" value="1"/>
</dbReference>
<dbReference type="PRINTS" id="PR00469">
    <property type="entry name" value="PNDRDTASEII"/>
</dbReference>
<dbReference type="AlphaFoldDB" id="A0A6N3EZ85"/>
<organism evidence="4">
    <name type="scientific">Intestinibacter bartlettii</name>
    <dbReference type="NCBI Taxonomy" id="261299"/>
    <lineage>
        <taxon>Bacteria</taxon>
        <taxon>Bacillati</taxon>
        <taxon>Bacillota</taxon>
        <taxon>Clostridia</taxon>
        <taxon>Peptostreptococcales</taxon>
        <taxon>Peptostreptococcaceae</taxon>
        <taxon>Intestinibacter</taxon>
    </lineage>
</organism>
<dbReference type="SUPFAM" id="SSF51905">
    <property type="entry name" value="FAD/NAD(P)-binding domain"/>
    <property type="match status" value="2"/>
</dbReference>